<reference evidence="2" key="1">
    <citation type="submission" date="2023-10" db="EMBL/GenBank/DDBJ databases">
        <title>Genome assemblies of two species of porcelain crab, Petrolisthes cinctipes and Petrolisthes manimaculis (Anomura: Porcellanidae).</title>
        <authorList>
            <person name="Angst P."/>
        </authorList>
    </citation>
    <scope>NUCLEOTIDE SEQUENCE</scope>
    <source>
        <strain evidence="2">PB745_01</strain>
        <tissue evidence="2">Gill</tissue>
    </source>
</reference>
<gene>
    <name evidence="2" type="ORF">Pcinc_043348</name>
</gene>
<feature type="compositionally biased region" description="Low complexity" evidence="1">
    <location>
        <begin position="242"/>
        <end position="252"/>
    </location>
</feature>
<proteinExistence type="predicted"/>
<feature type="compositionally biased region" description="Polar residues" evidence="1">
    <location>
        <begin position="140"/>
        <end position="159"/>
    </location>
</feature>
<dbReference type="AlphaFoldDB" id="A0AAE1BG02"/>
<feature type="region of interest" description="Disordered" evidence="1">
    <location>
        <begin position="120"/>
        <end position="310"/>
    </location>
</feature>
<evidence type="ECO:0000256" key="1">
    <source>
        <dbReference type="SAM" id="MobiDB-lite"/>
    </source>
</evidence>
<keyword evidence="3" id="KW-1185">Reference proteome</keyword>
<name>A0AAE1BG02_PETCI</name>
<comment type="caution">
    <text evidence="2">The sequence shown here is derived from an EMBL/GenBank/DDBJ whole genome shotgun (WGS) entry which is preliminary data.</text>
</comment>
<evidence type="ECO:0000313" key="2">
    <source>
        <dbReference type="EMBL" id="KAK3849916.1"/>
    </source>
</evidence>
<feature type="compositionally biased region" description="Low complexity" evidence="1">
    <location>
        <begin position="120"/>
        <end position="131"/>
    </location>
</feature>
<protein>
    <submittedName>
        <fullName evidence="2">Uncharacterized protein</fullName>
    </submittedName>
</protein>
<accession>A0AAE1BG02</accession>
<sequence>MSVSIAPVYPGPNRTLIPRVLPHVPPRTRALQYPGHRQTLKLRAQQHSTVPAATGPRSRQQQHTITTTTCGTKHPVFHNSQQHVTVSGSKVVSTLMGKVVSASGGKVVSVSGGKVVSVSGGKVVSASGGKVCSRDDERQSTSGPANTESKATKAATSPTGKPDKRKSATRTSAPDPNTSPPAGEDMMGLGTSGGGGGEEEGGSQPMITTTNTTTKASPPAGEETQKHPNRTRGGRGSQPMITTTTTTNTTTTASPPAGEETQKLPKRTRPPNKPPTQPRTTKTSATRALQSAKRKKKNQVSELRTRDTDN</sequence>
<dbReference type="Proteomes" id="UP001286313">
    <property type="component" value="Unassembled WGS sequence"/>
</dbReference>
<evidence type="ECO:0000313" key="3">
    <source>
        <dbReference type="Proteomes" id="UP001286313"/>
    </source>
</evidence>
<organism evidence="2 3">
    <name type="scientific">Petrolisthes cinctipes</name>
    <name type="common">Flat porcelain crab</name>
    <dbReference type="NCBI Taxonomy" id="88211"/>
    <lineage>
        <taxon>Eukaryota</taxon>
        <taxon>Metazoa</taxon>
        <taxon>Ecdysozoa</taxon>
        <taxon>Arthropoda</taxon>
        <taxon>Crustacea</taxon>
        <taxon>Multicrustacea</taxon>
        <taxon>Malacostraca</taxon>
        <taxon>Eumalacostraca</taxon>
        <taxon>Eucarida</taxon>
        <taxon>Decapoda</taxon>
        <taxon>Pleocyemata</taxon>
        <taxon>Anomura</taxon>
        <taxon>Galatheoidea</taxon>
        <taxon>Porcellanidae</taxon>
        <taxon>Petrolisthes</taxon>
    </lineage>
</organism>
<dbReference type="EMBL" id="JAWQEG010008636">
    <property type="protein sequence ID" value="KAK3849916.1"/>
    <property type="molecule type" value="Genomic_DNA"/>
</dbReference>